<comment type="caution">
    <text evidence="1">The sequence shown here is derived from an EMBL/GenBank/DDBJ whole genome shotgun (WGS) entry which is preliminary data.</text>
</comment>
<protein>
    <submittedName>
        <fullName evidence="1">Uncharacterized protein</fullName>
    </submittedName>
</protein>
<gene>
    <name evidence="1" type="ORF">DVH24_014437</name>
</gene>
<evidence type="ECO:0000313" key="1">
    <source>
        <dbReference type="EMBL" id="RXI07871.1"/>
    </source>
</evidence>
<organism evidence="1 2">
    <name type="scientific">Malus domestica</name>
    <name type="common">Apple</name>
    <name type="synonym">Pyrus malus</name>
    <dbReference type="NCBI Taxonomy" id="3750"/>
    <lineage>
        <taxon>Eukaryota</taxon>
        <taxon>Viridiplantae</taxon>
        <taxon>Streptophyta</taxon>
        <taxon>Embryophyta</taxon>
        <taxon>Tracheophyta</taxon>
        <taxon>Spermatophyta</taxon>
        <taxon>Magnoliopsida</taxon>
        <taxon>eudicotyledons</taxon>
        <taxon>Gunneridae</taxon>
        <taxon>Pentapetalae</taxon>
        <taxon>rosids</taxon>
        <taxon>fabids</taxon>
        <taxon>Rosales</taxon>
        <taxon>Rosaceae</taxon>
        <taxon>Amygdaloideae</taxon>
        <taxon>Maleae</taxon>
        <taxon>Malus</taxon>
    </lineage>
</organism>
<reference evidence="1 2" key="1">
    <citation type="submission" date="2018-10" db="EMBL/GenBank/DDBJ databases">
        <title>A high-quality apple genome assembly.</title>
        <authorList>
            <person name="Hu J."/>
        </authorList>
    </citation>
    <scope>NUCLEOTIDE SEQUENCE [LARGE SCALE GENOMIC DNA]</scope>
    <source>
        <strain evidence="2">cv. HFTH1</strain>
        <tissue evidence="1">Young leaf</tissue>
    </source>
</reference>
<sequence length="127" mass="14368">MKLALSLSKSNACRDMDYFLSFLAWTVSMDHLNLIGISRGGLDQPKEIHRVWEIIYATISRESRSSFLQRQGTELLDLVGTSRDGLDHPQEIHRVDDSGGEQSSCVFLFSSDLGRKKTCGNCHFWTT</sequence>
<evidence type="ECO:0000313" key="2">
    <source>
        <dbReference type="Proteomes" id="UP000290289"/>
    </source>
</evidence>
<dbReference type="EMBL" id="RDQH01000327">
    <property type="protein sequence ID" value="RXI07871.1"/>
    <property type="molecule type" value="Genomic_DNA"/>
</dbReference>
<dbReference type="Proteomes" id="UP000290289">
    <property type="component" value="Chromosome 1"/>
</dbReference>
<dbReference type="AlphaFoldDB" id="A0A498KL17"/>
<keyword evidence="2" id="KW-1185">Reference proteome</keyword>
<accession>A0A498KL17</accession>
<proteinExistence type="predicted"/>
<name>A0A498KL17_MALDO</name>